<feature type="transmembrane region" description="Helical" evidence="8">
    <location>
        <begin position="6"/>
        <end position="26"/>
    </location>
</feature>
<feature type="transmembrane region" description="Helical" evidence="8">
    <location>
        <begin position="139"/>
        <end position="160"/>
    </location>
</feature>
<dbReference type="GO" id="GO:0005886">
    <property type="term" value="C:plasma membrane"/>
    <property type="evidence" value="ECO:0007669"/>
    <property type="project" value="UniProtKB-SubCell"/>
</dbReference>
<sequence>MFDYLSPHVLIVVATFFFAGIVKGASGMGLPTVAMGVLSAIMPPVSAASLLVIPSFVTNFWQLFTGPDFLVLVKRLWLMMLGIVVGTLAGSWLLTHANTSYTSIGLGSALIFYAIHGLWAKPLSVPARIERPLSPVVGLLTGVINGGTGIFTLPAVPYLQALGFSKDELIQALGLSFTVSTVALTAGLVHGGIFQLDNILLSTLAVIPALIGMSVGTTVRKRINQATFRRWFLIFIAILGLELVLHPFLL</sequence>
<evidence type="ECO:0000256" key="7">
    <source>
        <dbReference type="ARBA" id="ARBA00023136"/>
    </source>
</evidence>
<comment type="similarity">
    <text evidence="2 8">Belongs to the 4-toluene sulfonate uptake permease (TSUP) (TC 2.A.102) family.</text>
</comment>
<comment type="subcellular location">
    <subcellularLocation>
        <location evidence="1 8">Cell membrane</location>
        <topology evidence="1 8">Multi-pass membrane protein</topology>
    </subcellularLocation>
</comment>
<comment type="caution">
    <text evidence="9">The sequence shown here is derived from an EMBL/GenBank/DDBJ whole genome shotgun (WGS) entry which is preliminary data.</text>
</comment>
<proteinExistence type="inferred from homology"/>
<keyword evidence="4 8" id="KW-1003">Cell membrane</keyword>
<name>A0A7Y8AS41_PSETO</name>
<feature type="transmembrane region" description="Helical" evidence="8">
    <location>
        <begin position="76"/>
        <end position="94"/>
    </location>
</feature>
<dbReference type="Pfam" id="PF01925">
    <property type="entry name" value="TauE"/>
    <property type="match status" value="1"/>
</dbReference>
<feature type="transmembrane region" description="Helical" evidence="8">
    <location>
        <begin position="172"/>
        <end position="193"/>
    </location>
</feature>
<keyword evidence="5 8" id="KW-0812">Transmembrane</keyword>
<keyword evidence="7 8" id="KW-0472">Membrane</keyword>
<dbReference type="AlphaFoldDB" id="A0A7Y8AS41"/>
<protein>
    <recommendedName>
        <fullName evidence="8">Probable membrane transporter protein</fullName>
    </recommendedName>
</protein>
<evidence type="ECO:0000256" key="3">
    <source>
        <dbReference type="ARBA" id="ARBA00022448"/>
    </source>
</evidence>
<dbReference type="Proteomes" id="UP000549134">
    <property type="component" value="Unassembled WGS sequence"/>
</dbReference>
<evidence type="ECO:0000256" key="2">
    <source>
        <dbReference type="ARBA" id="ARBA00009142"/>
    </source>
</evidence>
<reference evidence="9 10" key="1">
    <citation type="submission" date="2020-04" db="EMBL/GenBank/DDBJ databases">
        <title>Molecular characterization of pseudomonads from Agaricus bisporus reveal novel blotch 2 pathogens in Western Europe.</title>
        <authorList>
            <person name="Taparia T."/>
            <person name="Krijger M."/>
            <person name="Haynes E."/>
            <person name="Elpinstone J.G."/>
            <person name="Noble R."/>
            <person name="Van Der Wolf J."/>
        </authorList>
    </citation>
    <scope>NUCLEOTIDE SEQUENCE [LARGE SCALE GENOMIC DNA]</scope>
    <source>
        <strain evidence="9 10">IPO3746</strain>
    </source>
</reference>
<dbReference type="PANTHER" id="PTHR30269:SF32">
    <property type="entry name" value="MEMBRANE TRANSPORTER PROTEIN-RELATED"/>
    <property type="match status" value="1"/>
</dbReference>
<evidence type="ECO:0000313" key="9">
    <source>
        <dbReference type="EMBL" id="NWD38476.1"/>
    </source>
</evidence>
<feature type="transmembrane region" description="Helical" evidence="8">
    <location>
        <begin position="101"/>
        <end position="119"/>
    </location>
</feature>
<feature type="transmembrane region" description="Helical" evidence="8">
    <location>
        <begin position="33"/>
        <end position="56"/>
    </location>
</feature>
<dbReference type="PANTHER" id="PTHR30269">
    <property type="entry name" value="TRANSMEMBRANE PROTEIN YFCA"/>
    <property type="match status" value="1"/>
</dbReference>
<evidence type="ECO:0000313" key="10">
    <source>
        <dbReference type="Proteomes" id="UP000549134"/>
    </source>
</evidence>
<evidence type="ECO:0000256" key="5">
    <source>
        <dbReference type="ARBA" id="ARBA00022692"/>
    </source>
</evidence>
<feature type="transmembrane region" description="Helical" evidence="8">
    <location>
        <begin position="231"/>
        <end position="249"/>
    </location>
</feature>
<dbReference type="GeneID" id="55848893"/>
<evidence type="ECO:0000256" key="8">
    <source>
        <dbReference type="RuleBase" id="RU363041"/>
    </source>
</evidence>
<evidence type="ECO:0000256" key="6">
    <source>
        <dbReference type="ARBA" id="ARBA00022989"/>
    </source>
</evidence>
<dbReference type="InterPro" id="IPR002781">
    <property type="entry name" value="TM_pro_TauE-like"/>
</dbReference>
<keyword evidence="6 8" id="KW-1133">Transmembrane helix</keyword>
<dbReference type="InterPro" id="IPR052017">
    <property type="entry name" value="TSUP"/>
</dbReference>
<keyword evidence="3" id="KW-0813">Transport</keyword>
<evidence type="ECO:0000256" key="4">
    <source>
        <dbReference type="ARBA" id="ARBA00022475"/>
    </source>
</evidence>
<dbReference type="RefSeq" id="WP_016970255.1">
    <property type="nucleotide sequence ID" value="NZ_CP020369.1"/>
</dbReference>
<organism evidence="9 10">
    <name type="scientific">Pseudomonas tolaasii</name>
    <dbReference type="NCBI Taxonomy" id="29442"/>
    <lineage>
        <taxon>Bacteria</taxon>
        <taxon>Pseudomonadati</taxon>
        <taxon>Pseudomonadota</taxon>
        <taxon>Gammaproteobacteria</taxon>
        <taxon>Pseudomonadales</taxon>
        <taxon>Pseudomonadaceae</taxon>
        <taxon>Pseudomonas</taxon>
    </lineage>
</organism>
<gene>
    <name evidence="9" type="ORF">HX787_21695</name>
</gene>
<dbReference type="EMBL" id="JACAQK010000017">
    <property type="protein sequence ID" value="NWD38476.1"/>
    <property type="molecule type" value="Genomic_DNA"/>
</dbReference>
<evidence type="ECO:0000256" key="1">
    <source>
        <dbReference type="ARBA" id="ARBA00004651"/>
    </source>
</evidence>
<feature type="transmembrane region" description="Helical" evidence="8">
    <location>
        <begin position="199"/>
        <end position="219"/>
    </location>
</feature>
<accession>A0A7Y8AS41</accession>